<dbReference type="InterPro" id="IPR050300">
    <property type="entry name" value="GDXG_lipolytic_enzyme"/>
</dbReference>
<dbReference type="EMBL" id="FIZY01000008">
    <property type="protein sequence ID" value="CZF80044.1"/>
    <property type="molecule type" value="Genomic_DNA"/>
</dbReference>
<feature type="domain" description="BD-FAE-like" evidence="2">
    <location>
        <begin position="171"/>
        <end position="305"/>
    </location>
</feature>
<dbReference type="Pfam" id="PF20434">
    <property type="entry name" value="BD-FAE"/>
    <property type="match status" value="1"/>
</dbReference>
<evidence type="ECO:0000313" key="3">
    <source>
        <dbReference type="EMBL" id="CZF80044.1"/>
    </source>
</evidence>
<dbReference type="PANTHER" id="PTHR48081">
    <property type="entry name" value="AB HYDROLASE SUPERFAMILY PROTEIN C4A8.06C"/>
    <property type="match status" value="1"/>
</dbReference>
<protein>
    <submittedName>
        <fullName evidence="3">Carboxylesterase NlhH</fullName>
        <ecNumber evidence="3">3.1.1.1</ecNumber>
    </submittedName>
</protein>
<sequence>MKIESINKKIPIQNIDNREIFIEHVEDENPENTVDSLAALAAKISERFLAYGVNRSSIRTLTIYVVSLDDFFKNQDEIDKVLRFRLAGNIGEIALIEHETVALEATIEREPPSNDIVFRDYSKAELFDQYYTFLTAPDAPQIIRNWVETRPSPHCDMTEIVFGSSSYHHSLDLYLPKRRDKKMPLLIHIHGGYWQYTDKEIYAKVANAYTQCGVAVANLNYPQAPDVTMSEIIDSCRSGIRTLFVTAEEHGIDPNAITVAGHSAGAHLAAMMGLTNWSAFDASLPRNLFQTVIGFSGLYDLEPFTIIMRERLNLDSTQLTKTSPVHFDASEPVNFSLYVGGNESDEFQRQTSVFAEYLQSRDMNSNTVVLENKNHFSTVDEFYSESTSTFCACLDLILKKPPKPLIG</sequence>
<gene>
    <name evidence="3" type="primary">nlhH</name>
    <name evidence="3" type="ORF">GMA8713_01233</name>
</gene>
<dbReference type="PANTHER" id="PTHR48081:SF33">
    <property type="entry name" value="KYNURENINE FORMAMIDASE"/>
    <property type="match status" value="1"/>
</dbReference>
<accession>A0A128F0W0</accession>
<evidence type="ECO:0000313" key="4">
    <source>
        <dbReference type="Proteomes" id="UP000073601"/>
    </source>
</evidence>
<keyword evidence="4" id="KW-1185">Reference proteome</keyword>
<dbReference type="SUPFAM" id="SSF53474">
    <property type="entry name" value="alpha/beta-Hydrolases"/>
    <property type="match status" value="1"/>
</dbReference>
<evidence type="ECO:0000259" key="2">
    <source>
        <dbReference type="Pfam" id="PF20434"/>
    </source>
</evidence>
<dbReference type="OrthoDB" id="255603at2"/>
<proteinExistence type="predicted"/>
<dbReference type="EC" id="3.1.1.1" evidence="3"/>
<dbReference type="InterPro" id="IPR029058">
    <property type="entry name" value="AB_hydrolase_fold"/>
</dbReference>
<keyword evidence="1 3" id="KW-0378">Hydrolase</keyword>
<dbReference type="Gene3D" id="3.40.50.1820">
    <property type="entry name" value="alpha/beta hydrolase"/>
    <property type="match status" value="1"/>
</dbReference>
<reference evidence="4" key="1">
    <citation type="submission" date="2016-02" db="EMBL/GenBank/DDBJ databases">
        <authorList>
            <person name="Rodrigo-Torres Lidia"/>
            <person name="Arahal R.David."/>
        </authorList>
    </citation>
    <scope>NUCLEOTIDE SEQUENCE [LARGE SCALE GENOMIC DNA]</scope>
    <source>
        <strain evidence="4">CECT 8713</strain>
    </source>
</reference>
<dbReference type="AlphaFoldDB" id="A0A128F0W0"/>
<dbReference type="RefSeq" id="WP_062706882.1">
    <property type="nucleotide sequence ID" value="NZ_CAWRCI010000008.1"/>
</dbReference>
<organism evidence="3 4">
    <name type="scientific">Grimontia marina</name>
    <dbReference type="NCBI Taxonomy" id="646534"/>
    <lineage>
        <taxon>Bacteria</taxon>
        <taxon>Pseudomonadati</taxon>
        <taxon>Pseudomonadota</taxon>
        <taxon>Gammaproteobacteria</taxon>
        <taxon>Vibrionales</taxon>
        <taxon>Vibrionaceae</taxon>
        <taxon>Grimontia</taxon>
    </lineage>
</organism>
<dbReference type="InterPro" id="IPR049492">
    <property type="entry name" value="BD-FAE-like_dom"/>
</dbReference>
<name>A0A128F0W0_9GAMM</name>
<evidence type="ECO:0000256" key="1">
    <source>
        <dbReference type="ARBA" id="ARBA00022801"/>
    </source>
</evidence>
<dbReference type="GO" id="GO:0106435">
    <property type="term" value="F:carboxylesterase activity"/>
    <property type="evidence" value="ECO:0007669"/>
    <property type="project" value="UniProtKB-EC"/>
</dbReference>
<dbReference type="Proteomes" id="UP000073601">
    <property type="component" value="Unassembled WGS sequence"/>
</dbReference>